<dbReference type="GO" id="GO:0046872">
    <property type="term" value="F:metal ion binding"/>
    <property type="evidence" value="ECO:0007669"/>
    <property type="project" value="UniProtKB-KW"/>
</dbReference>
<evidence type="ECO:0000313" key="10">
    <source>
        <dbReference type="Proteomes" id="UP001320420"/>
    </source>
</evidence>
<dbReference type="SUPFAM" id="SSF88713">
    <property type="entry name" value="Glycoside hydrolase/deacetylase"/>
    <property type="match status" value="1"/>
</dbReference>
<evidence type="ECO:0000259" key="8">
    <source>
        <dbReference type="PROSITE" id="PS51677"/>
    </source>
</evidence>
<keyword evidence="2" id="KW-0479">Metal-binding</keyword>
<dbReference type="PROSITE" id="PS51677">
    <property type="entry name" value="NODB"/>
    <property type="match status" value="1"/>
</dbReference>
<keyword evidence="3 7" id="KW-0732">Signal</keyword>
<evidence type="ECO:0000256" key="1">
    <source>
        <dbReference type="ARBA" id="ARBA00001941"/>
    </source>
</evidence>
<dbReference type="PANTHER" id="PTHR46471:SF6">
    <property type="entry name" value="GLYCOSYL HYDROLASE"/>
    <property type="match status" value="1"/>
</dbReference>
<proteinExistence type="predicted"/>
<reference evidence="9 10" key="1">
    <citation type="submission" date="2024-02" db="EMBL/GenBank/DDBJ databases">
        <title>De novo assembly and annotation of 12 fungi associated with fruit tree decline syndrome in Ontario, Canada.</title>
        <authorList>
            <person name="Sulman M."/>
            <person name="Ellouze W."/>
            <person name="Ilyukhin E."/>
        </authorList>
    </citation>
    <scope>NUCLEOTIDE SEQUENCE [LARGE SCALE GENOMIC DNA]</scope>
    <source>
        <strain evidence="9 10">M11/M66-122</strain>
    </source>
</reference>
<keyword evidence="4" id="KW-0378">Hydrolase</keyword>
<dbReference type="Proteomes" id="UP001320420">
    <property type="component" value="Unassembled WGS sequence"/>
</dbReference>
<name>A0AAN9YSZ4_9PEZI</name>
<keyword evidence="10" id="KW-1185">Reference proteome</keyword>
<dbReference type="CDD" id="cd10917">
    <property type="entry name" value="CE4_NodB_like_6s_7s"/>
    <property type="match status" value="1"/>
</dbReference>
<evidence type="ECO:0000313" key="9">
    <source>
        <dbReference type="EMBL" id="KAK7752765.1"/>
    </source>
</evidence>
<organism evidence="9 10">
    <name type="scientific">Diatrype stigma</name>
    <dbReference type="NCBI Taxonomy" id="117547"/>
    <lineage>
        <taxon>Eukaryota</taxon>
        <taxon>Fungi</taxon>
        <taxon>Dikarya</taxon>
        <taxon>Ascomycota</taxon>
        <taxon>Pezizomycotina</taxon>
        <taxon>Sordariomycetes</taxon>
        <taxon>Xylariomycetidae</taxon>
        <taxon>Xylariales</taxon>
        <taxon>Diatrypaceae</taxon>
        <taxon>Diatrype</taxon>
    </lineage>
</organism>
<gene>
    <name evidence="9" type="ORF">SLS62_005317</name>
</gene>
<evidence type="ECO:0000256" key="5">
    <source>
        <dbReference type="ARBA" id="ARBA00023277"/>
    </source>
</evidence>
<dbReference type="InterPro" id="IPR011330">
    <property type="entry name" value="Glyco_hydro/deAcase_b/a-brl"/>
</dbReference>
<comment type="cofactor">
    <cofactor evidence="1">
        <name>Co(2+)</name>
        <dbReference type="ChEBI" id="CHEBI:48828"/>
    </cofactor>
</comment>
<dbReference type="Pfam" id="PF01522">
    <property type="entry name" value="Polysacc_deac_1"/>
    <property type="match status" value="1"/>
</dbReference>
<dbReference type="PANTHER" id="PTHR46471">
    <property type="entry name" value="CHITIN DEACETYLASE"/>
    <property type="match status" value="1"/>
</dbReference>
<feature type="domain" description="NodB homology" evidence="8">
    <location>
        <begin position="387"/>
        <end position="577"/>
    </location>
</feature>
<dbReference type="GO" id="GO:0005975">
    <property type="term" value="P:carbohydrate metabolic process"/>
    <property type="evidence" value="ECO:0007669"/>
    <property type="project" value="InterPro"/>
</dbReference>
<evidence type="ECO:0000256" key="7">
    <source>
        <dbReference type="SAM" id="SignalP"/>
    </source>
</evidence>
<dbReference type="GO" id="GO:0016810">
    <property type="term" value="F:hydrolase activity, acting on carbon-nitrogen (but not peptide) bonds"/>
    <property type="evidence" value="ECO:0007669"/>
    <property type="project" value="InterPro"/>
</dbReference>
<evidence type="ECO:0000256" key="4">
    <source>
        <dbReference type="ARBA" id="ARBA00022801"/>
    </source>
</evidence>
<comment type="caution">
    <text evidence="9">The sequence shown here is derived from an EMBL/GenBank/DDBJ whole genome shotgun (WGS) entry which is preliminary data.</text>
</comment>
<sequence length="591" mass="65014">MLLSVLVPGFAAVLFGAGVAGAAFNERAECTNLLIDDWESQSRLTFLYYNAMLQPTSDDETMKSVVVSPDNRVTLTPVDEDSYFFSETTCVNAENLYGGLSLRIKAARGTTFNVQLSSPTTCGDEEDSAVATQSTKDLGWTFDGSEKLYSIPFSKFSELDLTKVTTVFFGEFSGPVTFGPLSFYCGDTPTDYELPATTAAPAPTSTVPAPSSTATALLIDQFASEDENDLGFWHGCDEGMSLTFGRNQLTIKSSDSDYSFYSQVSETCGDLTKYAGSYLHIQYSGSNKFSVALQQHNSECNENIAPYPETWDSLEAARYATATDIYMPLSHFKVDLTRSIGFALKGFYTTDSTVLKKIEIVPSVPSGFQVPNKLASGNLVFACKRPNSFAFAIDDGEPRLAQQVMQIVREEGIQVTFFTVGAPLEDPSTNLTNVYTEMQAQGHQIALHSYTHPPMEGLPDDAAIDWEYDQDVAAVSAAFGGLHTPYFRPPFGTEGARMRQRLALALGTDDPYLVMWSVDVEDWLWAETDTPEKQLEAFQRDVDKGGNLVVMHYLYDSTVSYLRQFIQIAKATGKDLMRVDQCMEDPNAPPL</sequence>
<protein>
    <recommendedName>
        <fullName evidence="8">NodB homology domain-containing protein</fullName>
    </recommendedName>
</protein>
<evidence type="ECO:0000256" key="3">
    <source>
        <dbReference type="ARBA" id="ARBA00022729"/>
    </source>
</evidence>
<evidence type="ECO:0000256" key="6">
    <source>
        <dbReference type="ARBA" id="ARBA00023285"/>
    </source>
</evidence>
<feature type="signal peptide" evidence="7">
    <location>
        <begin position="1"/>
        <end position="22"/>
    </location>
</feature>
<evidence type="ECO:0000256" key="2">
    <source>
        <dbReference type="ARBA" id="ARBA00022723"/>
    </source>
</evidence>
<dbReference type="EMBL" id="JAKJXP020000035">
    <property type="protein sequence ID" value="KAK7752765.1"/>
    <property type="molecule type" value="Genomic_DNA"/>
</dbReference>
<feature type="chain" id="PRO_5042894225" description="NodB homology domain-containing protein" evidence="7">
    <location>
        <begin position="23"/>
        <end position="591"/>
    </location>
</feature>
<dbReference type="InterPro" id="IPR002509">
    <property type="entry name" value="NODB_dom"/>
</dbReference>
<accession>A0AAN9YSZ4</accession>
<dbReference type="Gene3D" id="3.20.20.370">
    <property type="entry name" value="Glycoside hydrolase/deacetylase"/>
    <property type="match status" value="1"/>
</dbReference>
<dbReference type="AlphaFoldDB" id="A0AAN9YSZ4"/>
<keyword evidence="5" id="KW-0119">Carbohydrate metabolism</keyword>
<keyword evidence="6" id="KW-0170">Cobalt</keyword>